<dbReference type="STRING" id="658187.LDG_9018"/>
<evidence type="ECO:0000313" key="1">
    <source>
        <dbReference type="EMBL" id="EHL29020.1"/>
    </source>
</evidence>
<dbReference type="eggNOG" id="COG0692">
    <property type="taxonomic scope" value="Bacteria"/>
</dbReference>
<reference evidence="1 2" key="1">
    <citation type="journal article" date="2011" name="BMC Genomics">
        <title>Insight into cross-talk between intra-amoebal pathogens.</title>
        <authorList>
            <person name="Gimenez G."/>
            <person name="Bertelli C."/>
            <person name="Moliner C."/>
            <person name="Robert C."/>
            <person name="Raoult D."/>
            <person name="Fournier P.E."/>
            <person name="Greub G."/>
        </authorList>
    </citation>
    <scope>NUCLEOTIDE SEQUENCE [LARGE SCALE GENOMIC DNA]</scope>
    <source>
        <strain evidence="1 2">LLAP12</strain>
    </source>
</reference>
<dbReference type="HOGENOM" id="CLU_1064928_0_0_6"/>
<name>G9EUM0_9GAMM</name>
<dbReference type="InParanoid" id="G9EUM0"/>
<sequence length="239" mass="27005">MKHYSCFDICHSDWKDILVQAMGTMNKDYLHQLMSEPNWLPGAERLFAAFSLPLAKTEYILLGESPYPRPASANGYAFWDNAVEGLWSLKGLSTAVNRATSLRNWIKMMLVARGNLDATNTSQEAIAKLNKQTLVQTCEQLFLGMMERGILLLNASLVYSEGMVPYHARQWKPFMHSLFAQLALVKSNVKLILLGKIAETISQDKLAVGLVAEHPYNISFITNQKVIEFFKPLDLLSYE</sequence>
<keyword evidence="2" id="KW-1185">Reference proteome</keyword>
<dbReference type="EMBL" id="JH413850">
    <property type="protein sequence ID" value="EHL29020.1"/>
    <property type="molecule type" value="Genomic_DNA"/>
</dbReference>
<protein>
    <submittedName>
        <fullName evidence="1">Uracil DNA glycosylase</fullName>
    </submittedName>
</protein>
<dbReference type="Gene3D" id="3.40.470.10">
    <property type="entry name" value="Uracil-DNA glycosylase-like domain"/>
    <property type="match status" value="1"/>
</dbReference>
<proteinExistence type="predicted"/>
<dbReference type="AlphaFoldDB" id="G9EUM0"/>
<dbReference type="Proteomes" id="UP000002770">
    <property type="component" value="Unassembled WGS sequence"/>
</dbReference>
<evidence type="ECO:0000313" key="2">
    <source>
        <dbReference type="Proteomes" id="UP000002770"/>
    </source>
</evidence>
<gene>
    <name evidence="1" type="ORF">LDG_9018</name>
</gene>
<dbReference type="InterPro" id="IPR036895">
    <property type="entry name" value="Uracil-DNA_glycosylase-like_sf"/>
</dbReference>
<organism evidence="1 2">
    <name type="scientific">Legionella drancourtii LLAP12</name>
    <dbReference type="NCBI Taxonomy" id="658187"/>
    <lineage>
        <taxon>Bacteria</taxon>
        <taxon>Pseudomonadati</taxon>
        <taxon>Pseudomonadota</taxon>
        <taxon>Gammaproteobacteria</taxon>
        <taxon>Legionellales</taxon>
        <taxon>Legionellaceae</taxon>
        <taxon>Legionella</taxon>
    </lineage>
</organism>
<accession>G9EUM0</accession>
<dbReference type="SUPFAM" id="SSF52141">
    <property type="entry name" value="Uracil-DNA glycosylase-like"/>
    <property type="match status" value="1"/>
</dbReference>